<reference evidence="2" key="2">
    <citation type="submission" date="2021-09" db="EMBL/GenBank/DDBJ databases">
        <authorList>
            <person name="Gilroy R."/>
        </authorList>
    </citation>
    <scope>NUCLEOTIDE SEQUENCE</scope>
    <source>
        <strain evidence="2">7318</strain>
    </source>
</reference>
<evidence type="ECO:0000256" key="1">
    <source>
        <dbReference type="SAM" id="SignalP"/>
    </source>
</evidence>
<accession>A0A921HLB6</accession>
<keyword evidence="1" id="KW-0732">Signal</keyword>
<protein>
    <recommendedName>
        <fullName evidence="4">Telomeric repeat-binding factor 2</fullName>
    </recommendedName>
</protein>
<dbReference type="AlphaFoldDB" id="A0A921HLB6"/>
<evidence type="ECO:0000313" key="2">
    <source>
        <dbReference type="EMBL" id="HJF84263.1"/>
    </source>
</evidence>
<organism evidence="2 3">
    <name type="scientific">Megamonas hypermegale</name>
    <dbReference type="NCBI Taxonomy" id="158847"/>
    <lineage>
        <taxon>Bacteria</taxon>
        <taxon>Bacillati</taxon>
        <taxon>Bacillota</taxon>
        <taxon>Negativicutes</taxon>
        <taxon>Selenomonadales</taxon>
        <taxon>Selenomonadaceae</taxon>
        <taxon>Megamonas</taxon>
    </lineage>
</organism>
<reference evidence="2" key="1">
    <citation type="journal article" date="2021" name="PeerJ">
        <title>Extensive microbial diversity within the chicken gut microbiome revealed by metagenomics and culture.</title>
        <authorList>
            <person name="Gilroy R."/>
            <person name="Ravi A."/>
            <person name="Getino M."/>
            <person name="Pursley I."/>
            <person name="Horton D.L."/>
            <person name="Alikhan N.F."/>
            <person name="Baker D."/>
            <person name="Gharbi K."/>
            <person name="Hall N."/>
            <person name="Watson M."/>
            <person name="Adriaenssens E.M."/>
            <person name="Foster-Nyarko E."/>
            <person name="Jarju S."/>
            <person name="Secka A."/>
            <person name="Antonio M."/>
            <person name="Oren A."/>
            <person name="Chaudhuri R.R."/>
            <person name="La Ragione R."/>
            <person name="Hildebrand F."/>
            <person name="Pallen M.J."/>
        </authorList>
    </citation>
    <scope>NUCLEOTIDE SEQUENCE</scope>
    <source>
        <strain evidence="2">7318</strain>
    </source>
</reference>
<feature type="signal peptide" evidence="1">
    <location>
        <begin position="1"/>
        <end position="19"/>
    </location>
</feature>
<gene>
    <name evidence="2" type="ORF">K8V65_01165</name>
</gene>
<name>A0A921HLB6_9FIRM</name>
<comment type="caution">
    <text evidence="2">The sequence shown here is derived from an EMBL/GenBank/DDBJ whole genome shotgun (WGS) entry which is preliminary data.</text>
</comment>
<dbReference type="EMBL" id="DYVR01000033">
    <property type="protein sequence ID" value="HJF84263.1"/>
    <property type="molecule type" value="Genomic_DNA"/>
</dbReference>
<evidence type="ECO:0008006" key="4">
    <source>
        <dbReference type="Google" id="ProtNLM"/>
    </source>
</evidence>
<sequence length="186" mass="20587">MSKKIIPLLFFLFSLIAVNFNSACYAEDIDNVKPGNAYLAEDSILTFKLLDPLDSNTAQKHDSIRFVLLNDISVKNAVVIPKNTVLSATVTKAHGSRIFGQSGLIRLRLNDYKINSVHTLHFNDDFNFRGGRNYANVAASVIVPFSGLLFKGKEVNYPAGTVIEYELDDNLDLGMKEADLLAICTQ</sequence>
<dbReference type="Proteomes" id="UP000780768">
    <property type="component" value="Unassembled WGS sequence"/>
</dbReference>
<proteinExistence type="predicted"/>
<evidence type="ECO:0000313" key="3">
    <source>
        <dbReference type="Proteomes" id="UP000780768"/>
    </source>
</evidence>
<feature type="chain" id="PRO_5039343062" description="Telomeric repeat-binding factor 2" evidence="1">
    <location>
        <begin position="20"/>
        <end position="186"/>
    </location>
</feature>